<dbReference type="InterPro" id="IPR029705">
    <property type="entry name" value="VPS35L"/>
</dbReference>
<evidence type="ECO:0000256" key="3">
    <source>
        <dbReference type="ARBA" id="ARBA00022448"/>
    </source>
</evidence>
<keyword evidence="3" id="KW-0813">Transport</keyword>
<evidence type="ECO:0000256" key="2">
    <source>
        <dbReference type="ARBA" id="ARBA00010704"/>
    </source>
</evidence>
<organism evidence="7">
    <name type="scientific">Darwinula stevensoni</name>
    <dbReference type="NCBI Taxonomy" id="69355"/>
    <lineage>
        <taxon>Eukaryota</taxon>
        <taxon>Metazoa</taxon>
        <taxon>Ecdysozoa</taxon>
        <taxon>Arthropoda</taxon>
        <taxon>Crustacea</taxon>
        <taxon>Oligostraca</taxon>
        <taxon>Ostracoda</taxon>
        <taxon>Podocopa</taxon>
        <taxon>Podocopida</taxon>
        <taxon>Darwinulocopina</taxon>
        <taxon>Darwinuloidea</taxon>
        <taxon>Darwinulidae</taxon>
        <taxon>Darwinula</taxon>
    </lineage>
</organism>
<evidence type="ECO:0000313" key="7">
    <source>
        <dbReference type="EMBL" id="CAD7246815.1"/>
    </source>
</evidence>
<gene>
    <name evidence="7" type="ORF">DSTB1V02_LOCUS6658</name>
</gene>
<dbReference type="EMBL" id="LR900764">
    <property type="protein sequence ID" value="CAD7246815.1"/>
    <property type="molecule type" value="Genomic_DNA"/>
</dbReference>
<feature type="compositionally biased region" description="Low complexity" evidence="6">
    <location>
        <begin position="116"/>
        <end position="128"/>
    </location>
</feature>
<proteinExistence type="inferred from homology"/>
<accession>A0A7R8XA41</accession>
<comment type="similarity">
    <text evidence="2">Belongs to the VPS35L family.</text>
</comment>
<evidence type="ECO:0000313" key="8">
    <source>
        <dbReference type="Proteomes" id="UP000677054"/>
    </source>
</evidence>
<protein>
    <recommendedName>
        <fullName evidence="9">VPS35 endosomal protein-sorting factor-like</fullName>
    </recommendedName>
</protein>
<dbReference type="GO" id="GO:0005768">
    <property type="term" value="C:endosome"/>
    <property type="evidence" value="ECO:0007669"/>
    <property type="project" value="UniProtKB-SubCell"/>
</dbReference>
<name>A0A7R8XA41_9CRUS</name>
<evidence type="ECO:0000256" key="4">
    <source>
        <dbReference type="ARBA" id="ARBA00022753"/>
    </source>
</evidence>
<reference evidence="7" key="1">
    <citation type="submission" date="2020-11" db="EMBL/GenBank/DDBJ databases">
        <authorList>
            <person name="Tran Van P."/>
        </authorList>
    </citation>
    <scope>NUCLEOTIDE SEQUENCE</scope>
</reference>
<keyword evidence="8" id="KW-1185">Reference proteome</keyword>
<comment type="subcellular location">
    <subcellularLocation>
        <location evidence="1">Endosome</location>
    </subcellularLocation>
</comment>
<dbReference type="GO" id="GO:0032456">
    <property type="term" value="P:endocytic recycling"/>
    <property type="evidence" value="ECO:0007669"/>
    <property type="project" value="InterPro"/>
</dbReference>
<feature type="region of interest" description="Disordered" evidence="6">
    <location>
        <begin position="109"/>
        <end position="132"/>
    </location>
</feature>
<evidence type="ECO:0008006" key="9">
    <source>
        <dbReference type="Google" id="ProtNLM"/>
    </source>
</evidence>
<dbReference type="AlphaFoldDB" id="A0A7R8XA41"/>
<dbReference type="PANTHER" id="PTHR13673:SF0">
    <property type="entry name" value="VPS35 ENDOSOMAL PROTEIN-SORTING FACTOR-LIKE"/>
    <property type="match status" value="1"/>
</dbReference>
<keyword evidence="4" id="KW-0967">Endosome</keyword>
<dbReference type="OrthoDB" id="6346838at2759"/>
<dbReference type="PANTHER" id="PTHR13673">
    <property type="entry name" value="ESOPHAGEAL CANCER ASSOCIATED PROTEIN"/>
    <property type="match status" value="1"/>
</dbReference>
<evidence type="ECO:0000256" key="6">
    <source>
        <dbReference type="SAM" id="MobiDB-lite"/>
    </source>
</evidence>
<dbReference type="Proteomes" id="UP000677054">
    <property type="component" value="Unassembled WGS sequence"/>
</dbReference>
<sequence>MATYMWKSRDRSYEQERAKLQCHTQEVLEKHPLRPMIVTGDIGKSSRSERASEGSSGIITPQHDSERVFDPLSLAVENEDPLDPLSQFLHEQDGTLPQSKKARNCNKTILGHGTRSSATGKSSDKSSSLMEPWSSRRQSILARFTTSEKLSMITSFLAGGDKVVVKAATSTVDKVKHRLEQLDDFEEGSIREMLNLSQQEYTSRIQQLNTALTQAWSDDQRVKALKIAIQCAKLLVDTSVLNFYPSKFVLVTDILDNFGDLVYERLFRKAEYSPSPRVGKPIELPLDFTPEIVPESAKETARNWFFKVSSIRELLPRFYLEAAILKSYNFISLEELSAAVKRLTGMIRGFGNPLVATYARCYLCRVAISILPMEQQYLLPNLFDFLRIFPQLKSPDVREEVSKQKMEWSEYLTLYTPALDWILECIASCSQLSQLLSEISPFGHNALVLNSLMAAFRPNDVAERALELVELMKEFEETGFPLHVLYRTLGLCLLLADPPLDQRRMKKELNAFLGDVIRRMTPGRAYEAHYHELHVILDRILSYDKDFNLLFSVENFLPYLDLFQKESVRVEACKAIIEAFLKGQKSVTPDPLIVNTLLAICKNMHDSLNALSMEDERRHMSGLINGFLCSVSYGRDFEQQLNFYCDARAAFSSLDPVMSQLVQLVNRLAVETHIIMKGNHSRKTASFVRACAAFCFITIPSMRNIFAQLSLYLLSGQVALLNQCWGQADACLKGAISLIPFVPKFLEQDGKRKSTEHLLLSILSQLTSTLLLFPDNPDQGVLSLLRGLLTIIDSYTWDINQDTKTLFHLHTLAIVAAYSQESYIYHIPGVDSNDVMYGHNETFLKELESLGTSILSQILDYLKELGNRHLYKRQSQLCLTLIQQILVHGDVNHPPLHKLTLNLWSLAQKHGRADTSSLMAIKRKVMSPENHHLASLALLLQIKV</sequence>
<dbReference type="EMBL" id="CAJPEV010001247">
    <property type="protein sequence ID" value="CAG0891602.1"/>
    <property type="molecule type" value="Genomic_DNA"/>
</dbReference>
<feature type="region of interest" description="Disordered" evidence="6">
    <location>
        <begin position="38"/>
        <end position="63"/>
    </location>
</feature>
<evidence type="ECO:0000256" key="5">
    <source>
        <dbReference type="ARBA" id="ARBA00022927"/>
    </source>
</evidence>
<keyword evidence="5" id="KW-0653">Protein transport</keyword>
<dbReference type="GO" id="GO:0015031">
    <property type="term" value="P:protein transport"/>
    <property type="evidence" value="ECO:0007669"/>
    <property type="project" value="UniProtKB-KW"/>
</dbReference>
<evidence type="ECO:0000256" key="1">
    <source>
        <dbReference type="ARBA" id="ARBA00004177"/>
    </source>
</evidence>